<reference evidence="1" key="1">
    <citation type="submission" date="2020-05" db="EMBL/GenBank/DDBJ databases">
        <title>Phylogenomic resolution of chytrid fungi.</title>
        <authorList>
            <person name="Stajich J.E."/>
            <person name="Amses K."/>
            <person name="Simmons R."/>
            <person name="Seto K."/>
            <person name="Myers J."/>
            <person name="Bonds A."/>
            <person name="Quandt C.A."/>
            <person name="Barry K."/>
            <person name="Liu P."/>
            <person name="Grigoriev I."/>
            <person name="Longcore J.E."/>
            <person name="James T.Y."/>
        </authorList>
    </citation>
    <scope>NUCLEOTIDE SEQUENCE</scope>
    <source>
        <strain evidence="1">JEL0476</strain>
    </source>
</reference>
<dbReference type="Proteomes" id="UP001211065">
    <property type="component" value="Unassembled WGS sequence"/>
</dbReference>
<dbReference type="AlphaFoldDB" id="A0AAD5XXW0"/>
<gene>
    <name evidence="1" type="ORF">HK099_008062</name>
</gene>
<accession>A0AAD5XXW0</accession>
<name>A0AAD5XXW0_9FUNG</name>
<evidence type="ECO:0000313" key="1">
    <source>
        <dbReference type="EMBL" id="KAJ3224677.1"/>
    </source>
</evidence>
<organism evidence="1 2">
    <name type="scientific">Clydaea vesicula</name>
    <dbReference type="NCBI Taxonomy" id="447962"/>
    <lineage>
        <taxon>Eukaryota</taxon>
        <taxon>Fungi</taxon>
        <taxon>Fungi incertae sedis</taxon>
        <taxon>Chytridiomycota</taxon>
        <taxon>Chytridiomycota incertae sedis</taxon>
        <taxon>Chytridiomycetes</taxon>
        <taxon>Lobulomycetales</taxon>
        <taxon>Lobulomycetaceae</taxon>
        <taxon>Clydaea</taxon>
    </lineage>
</organism>
<proteinExistence type="predicted"/>
<protein>
    <submittedName>
        <fullName evidence="1">Uncharacterized protein</fullName>
    </submittedName>
</protein>
<dbReference type="EMBL" id="JADGJW010000085">
    <property type="protein sequence ID" value="KAJ3224677.1"/>
    <property type="molecule type" value="Genomic_DNA"/>
</dbReference>
<keyword evidence="2" id="KW-1185">Reference proteome</keyword>
<comment type="caution">
    <text evidence="1">The sequence shown here is derived from an EMBL/GenBank/DDBJ whole genome shotgun (WGS) entry which is preliminary data.</text>
</comment>
<evidence type="ECO:0000313" key="2">
    <source>
        <dbReference type="Proteomes" id="UP001211065"/>
    </source>
</evidence>
<sequence>MVIGRLFIRLQEIAVINPVTNVVWMTLFPVAKFNPAAATDVHPRAPVKLSESISFPVGLNSFAEFPFLVDLCFITSLNTSSMNSVTAKGSVSIQTSTYIKGIHECKKSSLTTFQKMGTIDKLNKHRRSVRHPIRAPLLSFKEKSTIVASTVLGIDFLTLRKVNVSDTETAATVGKNIHNE</sequence>